<dbReference type="SUPFAM" id="SSF81321">
    <property type="entry name" value="Family A G protein-coupled receptor-like"/>
    <property type="match status" value="1"/>
</dbReference>
<gene>
    <name evidence="1" type="ORF">NP493_1783g00002</name>
</gene>
<proteinExistence type="predicted"/>
<name>A0AAD9JSH8_RIDPI</name>
<dbReference type="EMBL" id="JAODUO010001782">
    <property type="protein sequence ID" value="KAK2158614.1"/>
    <property type="molecule type" value="Genomic_DNA"/>
</dbReference>
<dbReference type="Proteomes" id="UP001209878">
    <property type="component" value="Unassembled WGS sequence"/>
</dbReference>
<sequence>MSMWWWLDRASAQKINSKIQRGLFQFAVSSSCVNPIVYGMCTRTVSQMFRKQRCLVGRRRSTGTSESRAFMIADHATNEQLTAARVCLVNGLLLTPCAVAVRTSRVFWHRWSFHGRHPVTPPHISRHRVDNASTSV</sequence>
<reference evidence="1" key="1">
    <citation type="journal article" date="2023" name="Mol. Biol. Evol.">
        <title>Third-Generation Sequencing Reveals the Adaptive Role of the Epigenome in Three Deep-Sea Polychaetes.</title>
        <authorList>
            <person name="Perez M."/>
            <person name="Aroh O."/>
            <person name="Sun Y."/>
            <person name="Lan Y."/>
            <person name="Juniper S.K."/>
            <person name="Young C.R."/>
            <person name="Angers B."/>
            <person name="Qian P.Y."/>
        </authorList>
    </citation>
    <scope>NUCLEOTIDE SEQUENCE</scope>
    <source>
        <strain evidence="1">R07B-5</strain>
    </source>
</reference>
<organism evidence="1 2">
    <name type="scientific">Ridgeia piscesae</name>
    <name type="common">Tubeworm</name>
    <dbReference type="NCBI Taxonomy" id="27915"/>
    <lineage>
        <taxon>Eukaryota</taxon>
        <taxon>Metazoa</taxon>
        <taxon>Spiralia</taxon>
        <taxon>Lophotrochozoa</taxon>
        <taxon>Annelida</taxon>
        <taxon>Polychaeta</taxon>
        <taxon>Sedentaria</taxon>
        <taxon>Canalipalpata</taxon>
        <taxon>Sabellida</taxon>
        <taxon>Siboglinidae</taxon>
        <taxon>Ridgeia</taxon>
    </lineage>
</organism>
<dbReference type="AlphaFoldDB" id="A0AAD9JSH8"/>
<protein>
    <submittedName>
        <fullName evidence="1">Uncharacterized protein</fullName>
    </submittedName>
</protein>
<comment type="caution">
    <text evidence="1">The sequence shown here is derived from an EMBL/GenBank/DDBJ whole genome shotgun (WGS) entry which is preliminary data.</text>
</comment>
<dbReference type="Gene3D" id="1.20.1070.10">
    <property type="entry name" value="Rhodopsin 7-helix transmembrane proteins"/>
    <property type="match status" value="1"/>
</dbReference>
<keyword evidence="2" id="KW-1185">Reference proteome</keyword>
<evidence type="ECO:0000313" key="2">
    <source>
        <dbReference type="Proteomes" id="UP001209878"/>
    </source>
</evidence>
<accession>A0AAD9JSH8</accession>
<evidence type="ECO:0000313" key="1">
    <source>
        <dbReference type="EMBL" id="KAK2158614.1"/>
    </source>
</evidence>